<dbReference type="SMART" id="SM00320">
    <property type="entry name" value="WD40"/>
    <property type="match status" value="10"/>
</dbReference>
<evidence type="ECO:0000256" key="3">
    <source>
        <dbReference type="SAM" id="MobiDB-lite"/>
    </source>
</evidence>
<dbReference type="PANTHER" id="PTHR22839:SF0">
    <property type="entry name" value="THO COMPLEX SUBUNIT 3"/>
    <property type="match status" value="1"/>
</dbReference>
<sequence>MSNKNIHSNAPTNLQLSGSASSNVTTPQSNSDLSSESPMETPTKAIDPDSHPVVSQHHHHIENNTPSKHNMSTGATITMTVAAATIETASDLSISSLKLPTLHHSTTSSSSQQEKHTNDHDNNSTGTAATAQSTANPCFKQDPSRHHLPSHPLSLKPPPVELSLHQQPNSNERSNHHRRQTSKSSLKSSSFVTIPPDTVSIESGLTIQDDVLMLAQQQNTSIEATTTTNTTTTNTTSLEERAQQIILEARRQASRSNLVNQRTEEILRQARLATSAQLMMRQQRAMSSGNASTASRTNNTVDTHPINQTDTNEGIDQSSDDSKNSSNATMDSLKRITDQKGTDGEQSSIGDDKYKKDDDDCFNGDDNSDSVKLFHTHSAEEVLELATSLLREAQAQLEHTDAMEPLKSSTVASSAPALEVPGLISTPPRRRTRDRCENEAHPTQYGEDTPLVGGPTLPDFQAASPSDSDIASLDDYDRAIDKLPSRFNEEGGPSMSREKILRMLDGMPLKSNTTTSTPAQETIPTSANTASSIADASGHSGAVPYVSTAMKQAPLKPVVIKSLEVKQQPDDVSTIGSWFNYLLGAVSKDTETDDSTALDPFAVSCGSPQAALFRPHVPTVGASLARTTNLQPVPPSYPEIVLASRKVDERLQEWVENQFRQETKLPEDGSYQLGESKSIVVHEIMRGNWTWSTAWSPDGKRLAIATENHHLAVVETTSSTVWRVKHDRRMYGPPKKGTTQSIRSIAWGDNFIAIGGTGNAVSILAPNDPYPILHNIIPTGFVGSMDWLPGTNKLLIGSRLGKAILVDVWVPDDCIEESQISREVQSTVLHTIDREKAWVNAVQFSRDAMHFAVGDSKGILGVYALAFPSTGQNNLGISNVANFKLEDSILDLEWSADGQYLYAGGEDFALTIIATQHWEPVHRIKRDRWVQFVSSSFGSSHVAVGGVSSEVSILEVNRGWENVINIGLKGLVPLSAKWHPRDQYLVLTGQNNSVLAIETTNARHVTGHFLRSVYAIRSIIFSPDGRLAAVGNESGIVTLFTLTKTTFVCAYELVVDFTGSLSMEWSRNGAYIAISAGNKVVIVARTETLPGSAPPNTSGFFVAKVIKDLGLVHDVSIDPTSRFVAASGTKTRILDATSNFKTVLEMENGGTTLANSWSPDGHWFAVIGLDHSLVIYDTSPMNLSRWQSVFSVKISQSGLALAWGPSSIEGLQYCAYGGEDKRISIVEIRTQERTWETVIDIPREGSINALDWNEDGLVAAAVSNGTVTILDLSYLQSGFAVNEMDYNWQRQALTCLTEIRRNKGKQSMTTVKWIPSVRGSESLLAFGGTDGELEILDLTERNRCRGFQSAENQQR</sequence>
<dbReference type="PANTHER" id="PTHR22839">
    <property type="entry name" value="THO COMPLEX SUBUNIT 3 THO3"/>
    <property type="match status" value="1"/>
</dbReference>
<feature type="compositionally biased region" description="Polar residues" evidence="3">
    <location>
        <begin position="1"/>
        <end position="40"/>
    </location>
</feature>
<organism evidence="4 5">
    <name type="scientific">Nitzschia inconspicua</name>
    <dbReference type="NCBI Taxonomy" id="303405"/>
    <lineage>
        <taxon>Eukaryota</taxon>
        <taxon>Sar</taxon>
        <taxon>Stramenopiles</taxon>
        <taxon>Ochrophyta</taxon>
        <taxon>Bacillariophyta</taxon>
        <taxon>Bacillariophyceae</taxon>
        <taxon>Bacillariophycidae</taxon>
        <taxon>Bacillariales</taxon>
        <taxon>Bacillariaceae</taxon>
        <taxon>Nitzschia</taxon>
    </lineage>
</organism>
<dbReference type="OrthoDB" id="20669at2759"/>
<gene>
    <name evidence="4" type="ORF">IV203_002211</name>
</gene>
<feature type="region of interest" description="Disordered" evidence="3">
    <location>
        <begin position="420"/>
        <end position="471"/>
    </location>
</feature>
<feature type="compositionally biased region" description="Basic and acidic residues" evidence="3">
    <location>
        <begin position="332"/>
        <end position="343"/>
    </location>
</feature>
<dbReference type="GO" id="GO:0006406">
    <property type="term" value="P:mRNA export from nucleus"/>
    <property type="evidence" value="ECO:0007669"/>
    <property type="project" value="InterPro"/>
</dbReference>
<evidence type="ECO:0000313" key="4">
    <source>
        <dbReference type="EMBL" id="KAG7357523.1"/>
    </source>
</evidence>
<reference evidence="4" key="1">
    <citation type="journal article" date="2021" name="Sci. Rep.">
        <title>Diploid genomic architecture of Nitzschia inconspicua, an elite biomass production diatom.</title>
        <authorList>
            <person name="Oliver A."/>
            <person name="Podell S."/>
            <person name="Pinowska A."/>
            <person name="Traller J.C."/>
            <person name="Smith S.R."/>
            <person name="McClure R."/>
            <person name="Beliaev A."/>
            <person name="Bohutskyi P."/>
            <person name="Hill E.A."/>
            <person name="Rabines A."/>
            <person name="Zheng H."/>
            <person name="Allen L.Z."/>
            <person name="Kuo A."/>
            <person name="Grigoriev I.V."/>
            <person name="Allen A.E."/>
            <person name="Hazlebeck D."/>
            <person name="Allen E.E."/>
        </authorList>
    </citation>
    <scope>NUCLEOTIDE SEQUENCE</scope>
    <source>
        <strain evidence="4">Hildebrandi</strain>
    </source>
</reference>
<reference evidence="4" key="2">
    <citation type="submission" date="2021-04" db="EMBL/GenBank/DDBJ databases">
        <authorList>
            <person name="Podell S."/>
        </authorList>
    </citation>
    <scope>NUCLEOTIDE SEQUENCE</scope>
    <source>
        <strain evidence="4">Hildebrandi</strain>
    </source>
</reference>
<keyword evidence="1" id="KW-0853">WD repeat</keyword>
<feature type="compositionally biased region" description="Low complexity" evidence="3">
    <location>
        <begin position="102"/>
        <end position="111"/>
    </location>
</feature>
<evidence type="ECO:0000313" key="5">
    <source>
        <dbReference type="Proteomes" id="UP000693970"/>
    </source>
</evidence>
<proteinExistence type="predicted"/>
<accession>A0A9K3PSC3</accession>
<feature type="compositionally biased region" description="Polar residues" evidence="3">
    <location>
        <begin position="284"/>
        <end position="317"/>
    </location>
</feature>
<dbReference type="EMBL" id="JAGRRH010000015">
    <property type="protein sequence ID" value="KAG7357523.1"/>
    <property type="molecule type" value="Genomic_DNA"/>
</dbReference>
<name>A0A9K3PSC3_9STRA</name>
<comment type="caution">
    <text evidence="4">The sequence shown here is derived from an EMBL/GenBank/DDBJ whole genome shotgun (WGS) entry which is preliminary data.</text>
</comment>
<dbReference type="InterPro" id="IPR001680">
    <property type="entry name" value="WD40_rpt"/>
</dbReference>
<keyword evidence="5" id="KW-1185">Reference proteome</keyword>
<evidence type="ECO:0000256" key="2">
    <source>
        <dbReference type="ARBA" id="ARBA00022737"/>
    </source>
</evidence>
<feature type="region of interest" description="Disordered" evidence="3">
    <location>
        <begin position="102"/>
        <end position="193"/>
    </location>
</feature>
<feature type="compositionally biased region" description="Low complexity" evidence="3">
    <location>
        <begin position="123"/>
        <end position="136"/>
    </location>
</feature>
<evidence type="ECO:0000256" key="1">
    <source>
        <dbReference type="ARBA" id="ARBA00022574"/>
    </source>
</evidence>
<dbReference type="GO" id="GO:0000445">
    <property type="term" value="C:THO complex part of transcription export complex"/>
    <property type="evidence" value="ECO:0007669"/>
    <property type="project" value="TreeGrafter"/>
</dbReference>
<dbReference type="InterPro" id="IPR040132">
    <property type="entry name" value="Tex1/THOC3"/>
</dbReference>
<feature type="region of interest" description="Disordered" evidence="3">
    <location>
        <begin position="280"/>
        <end position="361"/>
    </location>
</feature>
<feature type="compositionally biased region" description="Basic and acidic residues" evidence="3">
    <location>
        <begin position="113"/>
        <end position="122"/>
    </location>
</feature>
<feature type="region of interest" description="Disordered" evidence="3">
    <location>
        <begin position="1"/>
        <end position="72"/>
    </location>
</feature>
<dbReference type="Proteomes" id="UP000693970">
    <property type="component" value="Unassembled WGS sequence"/>
</dbReference>
<protein>
    <submittedName>
        <fullName evidence="4">Anaphase-promoting complex subunit 11 RING-H2 finger-domain containing protein</fullName>
    </submittedName>
</protein>
<feature type="compositionally biased region" description="Polar residues" evidence="3">
    <location>
        <begin position="63"/>
        <end position="72"/>
    </location>
</feature>
<keyword evidence="2" id="KW-0677">Repeat</keyword>